<organism evidence="1 2">
    <name type="scientific">Chryseobacterium salviniae</name>
    <dbReference type="NCBI Taxonomy" id="3101750"/>
    <lineage>
        <taxon>Bacteria</taxon>
        <taxon>Pseudomonadati</taxon>
        <taxon>Bacteroidota</taxon>
        <taxon>Flavobacteriia</taxon>
        <taxon>Flavobacteriales</taxon>
        <taxon>Weeksellaceae</taxon>
        <taxon>Chryseobacterium group</taxon>
        <taxon>Chryseobacterium</taxon>
    </lineage>
</organism>
<evidence type="ECO:0000313" key="1">
    <source>
        <dbReference type="EMBL" id="MEC3877431.1"/>
    </source>
</evidence>
<evidence type="ECO:0000313" key="2">
    <source>
        <dbReference type="Proteomes" id="UP001348397"/>
    </source>
</evidence>
<protein>
    <recommendedName>
        <fullName evidence="3">TonB protein C-terminal</fullName>
    </recommendedName>
</protein>
<dbReference type="EMBL" id="JAYLAA010000055">
    <property type="protein sequence ID" value="MEC3877431.1"/>
    <property type="molecule type" value="Genomic_DNA"/>
</dbReference>
<comment type="caution">
    <text evidence="1">The sequence shown here is derived from an EMBL/GenBank/DDBJ whole genome shotgun (WGS) entry which is preliminary data.</text>
</comment>
<evidence type="ECO:0008006" key="3">
    <source>
        <dbReference type="Google" id="ProtNLM"/>
    </source>
</evidence>
<dbReference type="Proteomes" id="UP001348397">
    <property type="component" value="Unassembled WGS sequence"/>
</dbReference>
<name>A0ABU6HWL0_9FLAO</name>
<gene>
    <name evidence="1" type="ORF">SOP96_17065</name>
</gene>
<reference evidence="1 2" key="1">
    <citation type="submission" date="2024-01" db="EMBL/GenBank/DDBJ databases">
        <title>Chryseobacterium sp. T9W2-O.</title>
        <authorList>
            <person name="Maltman C."/>
        </authorList>
    </citation>
    <scope>NUCLEOTIDE SEQUENCE [LARGE SCALE GENOMIC DNA]</scope>
    <source>
        <strain evidence="1 2">T9W2-O</strain>
    </source>
</reference>
<accession>A0ABU6HWL0</accession>
<dbReference type="RefSeq" id="WP_326322106.1">
    <property type="nucleotide sequence ID" value="NZ_JAYLAA010000055.1"/>
</dbReference>
<sequence length="172" mass="20006">MKPVFTLFIIFCFLNCSLRKKKPVYYFSTGIENIEVFPANKRDSTKIDSINLAGEKFLEKCKRNNLDCIDDIGIMTLYASFPNGISNFRQVLYDELRLTKNAKSGENRIRITIGTKDNLEKVEFLKYTDEETKKSIETVFKIPMLNTWKSAKIYGIAVKEQFELSIFIENKK</sequence>
<proteinExistence type="predicted"/>
<keyword evidence="2" id="KW-1185">Reference proteome</keyword>